<accession>A0A7W3YC40</accession>
<dbReference type="Gene3D" id="1.10.260.40">
    <property type="entry name" value="lambda repressor-like DNA-binding domains"/>
    <property type="match status" value="1"/>
</dbReference>
<comment type="caution">
    <text evidence="2">The sequence shown here is derived from an EMBL/GenBank/DDBJ whole genome shotgun (WGS) entry which is preliminary data.</text>
</comment>
<dbReference type="SMART" id="SM00530">
    <property type="entry name" value="HTH_XRE"/>
    <property type="match status" value="1"/>
</dbReference>
<dbReference type="CDD" id="cd00093">
    <property type="entry name" value="HTH_XRE"/>
    <property type="match status" value="1"/>
</dbReference>
<sequence length="101" mass="11419">MNLADRIKALAPKYGITIAELERKTEISNGQISKWNVRSPKTENLEKVANYFHVSLDYLTGNTSSNKTVDLDDENVIFTYQGKPLSEEDTALIKRLMNGKN</sequence>
<evidence type="ECO:0000259" key="1">
    <source>
        <dbReference type="PROSITE" id="PS50943"/>
    </source>
</evidence>
<dbReference type="InterPro" id="IPR001387">
    <property type="entry name" value="Cro/C1-type_HTH"/>
</dbReference>
<gene>
    <name evidence="2" type="ORF">H5R63_06115</name>
</gene>
<dbReference type="EMBL" id="JACIUY010000059">
    <property type="protein sequence ID" value="MBB1086354.1"/>
    <property type="molecule type" value="Genomic_DNA"/>
</dbReference>
<dbReference type="InterPro" id="IPR010982">
    <property type="entry name" value="Lambda_DNA-bd_dom_sf"/>
</dbReference>
<organism evidence="2 3">
    <name type="scientific">Limosilactobacillus fastidiosus</name>
    <dbReference type="NCBI Taxonomy" id="2759855"/>
    <lineage>
        <taxon>Bacteria</taxon>
        <taxon>Bacillati</taxon>
        <taxon>Bacillota</taxon>
        <taxon>Bacilli</taxon>
        <taxon>Lactobacillales</taxon>
        <taxon>Lactobacillaceae</taxon>
        <taxon>Limosilactobacillus</taxon>
    </lineage>
</organism>
<name>A0A7W3YC40_9LACO</name>
<dbReference type="SUPFAM" id="SSF47413">
    <property type="entry name" value="lambda repressor-like DNA-binding domains"/>
    <property type="match status" value="1"/>
</dbReference>
<dbReference type="Pfam" id="PF01381">
    <property type="entry name" value="HTH_3"/>
    <property type="match status" value="1"/>
</dbReference>
<evidence type="ECO:0000313" key="3">
    <source>
        <dbReference type="Proteomes" id="UP000518255"/>
    </source>
</evidence>
<reference evidence="2 3" key="1">
    <citation type="submission" date="2020-07" db="EMBL/GenBank/DDBJ databases">
        <title>Description of Limosilactobacillus balticus sp. nov., Limosilactobacillus agrestis sp. nov., Limosilactobacillus albertensis sp. nov., Limosilactobacillus rudii sp. nov., Limosilactobacillus fastidiosus sp. nov., five novel Limosilactobacillus species isolated from the vertebrate gastrointestinal tract, and proposal of 6 subspecies of Limosilactobacillus reuteri adapted to the gastrointestinal tract of specific vertebrate hosts.</title>
        <authorList>
            <person name="Li F."/>
            <person name="Cheng C."/>
            <person name="Zheng J."/>
            <person name="Quevedo R.M."/>
            <person name="Li J."/>
            <person name="Roos S."/>
            <person name="Gaenzle M.G."/>
            <person name="Walter J."/>
        </authorList>
    </citation>
    <scope>NUCLEOTIDE SEQUENCE [LARGE SCALE GENOMIC DNA]</scope>
    <source>
        <strain evidence="2 3">WF-MA3-C</strain>
    </source>
</reference>
<dbReference type="Proteomes" id="UP000518255">
    <property type="component" value="Unassembled WGS sequence"/>
</dbReference>
<dbReference type="GO" id="GO:0003677">
    <property type="term" value="F:DNA binding"/>
    <property type="evidence" value="ECO:0007669"/>
    <property type="project" value="InterPro"/>
</dbReference>
<feature type="domain" description="HTH cro/C1-type" evidence="1">
    <location>
        <begin position="7"/>
        <end position="59"/>
    </location>
</feature>
<evidence type="ECO:0000313" key="2">
    <source>
        <dbReference type="EMBL" id="MBB1086354.1"/>
    </source>
</evidence>
<proteinExistence type="predicted"/>
<protein>
    <submittedName>
        <fullName evidence="2">Helix-turn-helix transcriptional regulator</fullName>
    </submittedName>
</protein>
<dbReference type="RefSeq" id="WP_182581281.1">
    <property type="nucleotide sequence ID" value="NZ_JAJPCX010000063.1"/>
</dbReference>
<dbReference type="PROSITE" id="PS50943">
    <property type="entry name" value="HTH_CROC1"/>
    <property type="match status" value="1"/>
</dbReference>
<dbReference type="AlphaFoldDB" id="A0A7W3YC40"/>